<dbReference type="PANTHER" id="PTHR23514">
    <property type="entry name" value="BYPASS OF STOP CODON PROTEIN 6"/>
    <property type="match status" value="1"/>
</dbReference>
<feature type="transmembrane region" description="Helical" evidence="5">
    <location>
        <begin position="337"/>
        <end position="359"/>
    </location>
</feature>
<keyword evidence="3 5" id="KW-1133">Transmembrane helix</keyword>
<feature type="transmembrane region" description="Helical" evidence="5">
    <location>
        <begin position="137"/>
        <end position="156"/>
    </location>
</feature>
<evidence type="ECO:0000256" key="5">
    <source>
        <dbReference type="SAM" id="Phobius"/>
    </source>
</evidence>
<feature type="transmembrane region" description="Helical" evidence="5">
    <location>
        <begin position="365"/>
        <end position="386"/>
    </location>
</feature>
<sequence length="389" mass="40416">MFSDLSIKRARVGVTLSFLTLGFSAGNFVSRIPDIKSKLELSNSALGICLLMMSVGVLAALGPVGKFAAKLGSAQTLKVATAALLLVQPFVGLANSVVTLSAALFIFGMTVASQDVSMNTHGVTLEQKSGLRYMSRFHAFWSVGGLIGSIFGGLFAQAEVSVFIHIIVVSIVSAIVTVIGSRLLLSADADKHIYTEEQKAKKKRPPLILIMGLLGMAASVGEGSTGDWGGVLARETFGASAFVSTIPFIAFSFTMVVGRFFGDQLATKFGPNRILKVGGFIGGIGLATGLIVGGTGGVIFGWLLYGAALSAVIPLLFSAAGSMANKRFAGSISPAEAVAMISGISYFGFIVGPPLMGFVADLITLRWAMLIPAVLAIIISASSRIFTSD</sequence>
<feature type="transmembrane region" description="Helical" evidence="5">
    <location>
        <begin position="82"/>
        <end position="108"/>
    </location>
</feature>
<gene>
    <name evidence="7" type="ORF">A1sIA56_01540</name>
</gene>
<feature type="transmembrane region" description="Helical" evidence="5">
    <location>
        <begin position="12"/>
        <end position="29"/>
    </location>
</feature>
<evidence type="ECO:0000313" key="7">
    <source>
        <dbReference type="EMBL" id="ASY15612.1"/>
    </source>
</evidence>
<dbReference type="RefSeq" id="WP_095673206.1">
    <property type="nucleotide sequence ID" value="NZ_CP016773.1"/>
</dbReference>
<comment type="subcellular location">
    <subcellularLocation>
        <location evidence="1">Cell membrane</location>
        <topology evidence="1">Multi-pass membrane protein</topology>
    </subcellularLocation>
</comment>
<feature type="transmembrane region" description="Helical" evidence="5">
    <location>
        <begin position="162"/>
        <end position="185"/>
    </location>
</feature>
<name>A0A249KFP8_9ACTN</name>
<dbReference type="InterPro" id="IPR051788">
    <property type="entry name" value="MFS_Transporter"/>
</dbReference>
<feature type="transmembrane region" description="Helical" evidence="5">
    <location>
        <begin position="274"/>
        <end position="293"/>
    </location>
</feature>
<evidence type="ECO:0000313" key="8">
    <source>
        <dbReference type="Proteomes" id="UP000217215"/>
    </source>
</evidence>
<dbReference type="InterPro" id="IPR020846">
    <property type="entry name" value="MFS_dom"/>
</dbReference>
<dbReference type="CDD" id="cd17393">
    <property type="entry name" value="MFS_MosC_like"/>
    <property type="match status" value="1"/>
</dbReference>
<dbReference type="PANTHER" id="PTHR23514:SF13">
    <property type="entry name" value="INNER MEMBRANE PROTEIN YBJJ"/>
    <property type="match status" value="1"/>
</dbReference>
<evidence type="ECO:0000256" key="4">
    <source>
        <dbReference type="ARBA" id="ARBA00023136"/>
    </source>
</evidence>
<feature type="transmembrane region" description="Helical" evidence="5">
    <location>
        <begin position="299"/>
        <end position="317"/>
    </location>
</feature>
<dbReference type="Proteomes" id="UP000217215">
    <property type="component" value="Chromosome"/>
</dbReference>
<protein>
    <submittedName>
        <fullName evidence="7">Major facilitator superfamily protein</fullName>
    </submittedName>
</protein>
<evidence type="ECO:0000256" key="2">
    <source>
        <dbReference type="ARBA" id="ARBA00022692"/>
    </source>
</evidence>
<evidence type="ECO:0000259" key="6">
    <source>
        <dbReference type="PROSITE" id="PS50850"/>
    </source>
</evidence>
<dbReference type="Pfam" id="PF07690">
    <property type="entry name" value="MFS_1"/>
    <property type="match status" value="1"/>
</dbReference>
<dbReference type="SUPFAM" id="SSF103473">
    <property type="entry name" value="MFS general substrate transporter"/>
    <property type="match status" value="1"/>
</dbReference>
<keyword evidence="8" id="KW-1185">Reference proteome</keyword>
<keyword evidence="2 5" id="KW-0812">Transmembrane</keyword>
<dbReference type="InterPro" id="IPR036259">
    <property type="entry name" value="MFS_trans_sf"/>
</dbReference>
<accession>A0A249KFP8</accession>
<dbReference type="InterPro" id="IPR011701">
    <property type="entry name" value="MFS"/>
</dbReference>
<feature type="domain" description="Major facilitator superfamily (MFS) profile" evidence="6">
    <location>
        <begin position="207"/>
        <end position="389"/>
    </location>
</feature>
<feature type="transmembrane region" description="Helical" evidence="5">
    <location>
        <begin position="237"/>
        <end position="262"/>
    </location>
</feature>
<proteinExistence type="predicted"/>
<dbReference type="AlphaFoldDB" id="A0A249KFP8"/>
<dbReference type="EMBL" id="CP016773">
    <property type="protein sequence ID" value="ASY15612.1"/>
    <property type="molecule type" value="Genomic_DNA"/>
</dbReference>
<dbReference type="PROSITE" id="PS50850">
    <property type="entry name" value="MFS"/>
    <property type="match status" value="1"/>
</dbReference>
<dbReference type="Gene3D" id="1.20.1250.20">
    <property type="entry name" value="MFS general substrate transporter like domains"/>
    <property type="match status" value="1"/>
</dbReference>
<feature type="transmembrane region" description="Helical" evidence="5">
    <location>
        <begin position="206"/>
        <end position="225"/>
    </location>
</feature>
<organism evidence="7 8">
    <name type="scientific">Candidatus Planktophila sulfonica</name>
    <dbReference type="NCBI Taxonomy" id="1884904"/>
    <lineage>
        <taxon>Bacteria</taxon>
        <taxon>Bacillati</taxon>
        <taxon>Actinomycetota</taxon>
        <taxon>Actinomycetes</taxon>
        <taxon>Candidatus Nanopelagicales</taxon>
        <taxon>Candidatus Nanopelagicaceae</taxon>
        <taxon>Candidatus Planktophila</taxon>
    </lineage>
</organism>
<dbReference type="GO" id="GO:0022857">
    <property type="term" value="F:transmembrane transporter activity"/>
    <property type="evidence" value="ECO:0007669"/>
    <property type="project" value="InterPro"/>
</dbReference>
<keyword evidence="4 5" id="KW-0472">Membrane</keyword>
<dbReference type="KEGG" id="psuf:A1sIA56_01540"/>
<evidence type="ECO:0000256" key="1">
    <source>
        <dbReference type="ARBA" id="ARBA00004651"/>
    </source>
</evidence>
<dbReference type="OrthoDB" id="151222at2"/>
<evidence type="ECO:0000256" key="3">
    <source>
        <dbReference type="ARBA" id="ARBA00022989"/>
    </source>
</evidence>
<feature type="transmembrane region" description="Helical" evidence="5">
    <location>
        <begin position="41"/>
        <end position="62"/>
    </location>
</feature>
<dbReference type="GO" id="GO:0005886">
    <property type="term" value="C:plasma membrane"/>
    <property type="evidence" value="ECO:0007669"/>
    <property type="project" value="UniProtKB-SubCell"/>
</dbReference>
<reference evidence="7 8" key="1">
    <citation type="submission" date="2016-07" db="EMBL/GenBank/DDBJ databases">
        <title>High microdiversification within the ubiquitous acI lineage of Actinobacteria.</title>
        <authorList>
            <person name="Neuenschwander S.M."/>
            <person name="Salcher M."/>
            <person name="Ghai R."/>
            <person name="Pernthaler J."/>
        </authorList>
    </citation>
    <scope>NUCLEOTIDE SEQUENCE [LARGE SCALE GENOMIC DNA]</scope>
    <source>
        <strain evidence="7">MMS-IA-56</strain>
    </source>
</reference>